<dbReference type="SUPFAM" id="SSF47384">
    <property type="entry name" value="Homodimeric domain of signal transducing histidine kinase"/>
    <property type="match status" value="1"/>
</dbReference>
<dbReference type="Pfam" id="PF02518">
    <property type="entry name" value="HATPase_c"/>
    <property type="match status" value="1"/>
</dbReference>
<dbReference type="InterPro" id="IPR036890">
    <property type="entry name" value="HATPase_C_sf"/>
</dbReference>
<dbReference type="InterPro" id="IPR033425">
    <property type="entry name" value="MASE3"/>
</dbReference>
<keyword evidence="6" id="KW-0472">Membrane</keyword>
<feature type="transmembrane region" description="Helical" evidence="6">
    <location>
        <begin position="214"/>
        <end position="231"/>
    </location>
</feature>
<dbReference type="Gene3D" id="1.10.287.130">
    <property type="match status" value="1"/>
</dbReference>
<evidence type="ECO:0000256" key="3">
    <source>
        <dbReference type="ARBA" id="ARBA00022553"/>
    </source>
</evidence>
<keyword evidence="6" id="KW-0812">Transmembrane</keyword>
<accession>A0A7X9RTT3</accession>
<dbReference type="Gene3D" id="3.30.565.10">
    <property type="entry name" value="Histidine kinase-like ATPase, C-terminal domain"/>
    <property type="match status" value="1"/>
</dbReference>
<dbReference type="InterPro" id="IPR003661">
    <property type="entry name" value="HisK_dim/P_dom"/>
</dbReference>
<dbReference type="Proteomes" id="UP000576082">
    <property type="component" value="Unassembled WGS sequence"/>
</dbReference>
<dbReference type="CDD" id="cd00082">
    <property type="entry name" value="HisKA"/>
    <property type="match status" value="1"/>
</dbReference>
<comment type="caution">
    <text evidence="8">The sequence shown here is derived from an EMBL/GenBank/DDBJ whole genome shotgun (WGS) entry which is preliminary data.</text>
</comment>
<dbReference type="Pfam" id="PF17159">
    <property type="entry name" value="MASE3"/>
    <property type="match status" value="1"/>
</dbReference>
<dbReference type="InterPro" id="IPR036097">
    <property type="entry name" value="HisK_dim/P_sf"/>
</dbReference>
<protein>
    <recommendedName>
        <fullName evidence="2">histidine kinase</fullName>
        <ecNumber evidence="2">2.7.13.3</ecNumber>
    </recommendedName>
</protein>
<dbReference type="InterPro" id="IPR003594">
    <property type="entry name" value="HATPase_dom"/>
</dbReference>
<feature type="transmembrane region" description="Helical" evidence="6">
    <location>
        <begin position="173"/>
        <end position="194"/>
    </location>
</feature>
<organism evidence="8 9">
    <name type="scientific">Flammeovirga aprica JL-4</name>
    <dbReference type="NCBI Taxonomy" id="694437"/>
    <lineage>
        <taxon>Bacteria</taxon>
        <taxon>Pseudomonadati</taxon>
        <taxon>Bacteroidota</taxon>
        <taxon>Cytophagia</taxon>
        <taxon>Cytophagales</taxon>
        <taxon>Flammeovirgaceae</taxon>
        <taxon>Flammeovirga</taxon>
    </lineage>
</organism>
<keyword evidence="6" id="KW-1133">Transmembrane helix</keyword>
<dbReference type="GO" id="GO:0000155">
    <property type="term" value="F:phosphorelay sensor kinase activity"/>
    <property type="evidence" value="ECO:0007669"/>
    <property type="project" value="InterPro"/>
</dbReference>
<dbReference type="FunFam" id="3.30.565.10:FF:000006">
    <property type="entry name" value="Sensor histidine kinase WalK"/>
    <property type="match status" value="1"/>
</dbReference>
<feature type="transmembrane region" description="Helical" evidence="6">
    <location>
        <begin position="141"/>
        <end position="161"/>
    </location>
</feature>
<evidence type="ECO:0000259" key="7">
    <source>
        <dbReference type="PROSITE" id="PS50109"/>
    </source>
</evidence>
<keyword evidence="9" id="KW-1185">Reference proteome</keyword>
<sequence length="541" mass="61770">MLKTEETSKYIANLPKSIIWATIIISIAPLILQLTFFDFGNPSISHIEDSILDNVSVRALLFEEYIGYFVHLILEWSAVTIAIATAALSFIQYKMTGNTTVPIIGIALLFAGCMDAFHTLASSKIIESIANNNNFIPFTWALSRTFNASILLFGITLVINYNEVILKYRKNHIMWVIWFIVLIITYGIVHYCAVAPSLPRTTYPHFWISRPFDIIALVLFILLFTTLIPALKKKDPSIFVEALLWSMIPAIATQIHMAFGSDRLFDEHFNIAHFLKVISYVIPFIGIIMDYMYMYQLDHIRIEEMEKAQKVLKGKNKELEQFAFITSHDLQEPLRTISSFSDLLQGQDLSQLSKDSQKFIYYIGQASKRMSMLIHGLLEYSRLGKNRELKAVNVNDILHDVQDDMQVVINETNTIIEYIDLPVIYGYPLELRLLFQNLISNAIKFRKSTEAPFIKISSALIDGEWMFGIQDNGVGIDEKFLQKIFIIFQRLSSKSENGEDGTGIGLAHCQKIINLHHGQIWVESEVGVGSTFYFTINTEKE</sequence>
<evidence type="ECO:0000313" key="8">
    <source>
        <dbReference type="EMBL" id="NME67879.1"/>
    </source>
</evidence>
<feature type="transmembrane region" description="Helical" evidence="6">
    <location>
        <begin position="18"/>
        <end position="37"/>
    </location>
</feature>
<dbReference type="InterPro" id="IPR052162">
    <property type="entry name" value="Sensor_kinase/Photoreceptor"/>
</dbReference>
<dbReference type="RefSeq" id="WP_169656203.1">
    <property type="nucleotide sequence ID" value="NZ_JABANE010000016.1"/>
</dbReference>
<evidence type="ECO:0000256" key="4">
    <source>
        <dbReference type="ARBA" id="ARBA00022679"/>
    </source>
</evidence>
<evidence type="ECO:0000256" key="1">
    <source>
        <dbReference type="ARBA" id="ARBA00000085"/>
    </source>
</evidence>
<evidence type="ECO:0000313" key="9">
    <source>
        <dbReference type="Proteomes" id="UP000576082"/>
    </source>
</evidence>
<dbReference type="SMART" id="SM00387">
    <property type="entry name" value="HATPase_c"/>
    <property type="match status" value="1"/>
</dbReference>
<dbReference type="AlphaFoldDB" id="A0A7X9RTT3"/>
<gene>
    <name evidence="8" type="ORF">HHU12_07885</name>
</gene>
<keyword evidence="3" id="KW-0597">Phosphoprotein</keyword>
<dbReference type="SUPFAM" id="SSF55874">
    <property type="entry name" value="ATPase domain of HSP90 chaperone/DNA topoisomerase II/histidine kinase"/>
    <property type="match status" value="1"/>
</dbReference>
<dbReference type="InterPro" id="IPR005467">
    <property type="entry name" value="His_kinase_dom"/>
</dbReference>
<comment type="catalytic activity">
    <reaction evidence="1">
        <text>ATP + protein L-histidine = ADP + protein N-phospho-L-histidine.</text>
        <dbReference type="EC" id="2.7.13.3"/>
    </reaction>
</comment>
<dbReference type="InterPro" id="IPR004358">
    <property type="entry name" value="Sig_transdc_His_kin-like_C"/>
</dbReference>
<name>A0A7X9RTT3_9BACT</name>
<feature type="transmembrane region" description="Helical" evidence="6">
    <location>
        <begin position="271"/>
        <end position="293"/>
    </location>
</feature>
<dbReference type="EMBL" id="JABANE010000016">
    <property type="protein sequence ID" value="NME67879.1"/>
    <property type="molecule type" value="Genomic_DNA"/>
</dbReference>
<evidence type="ECO:0000256" key="6">
    <source>
        <dbReference type="SAM" id="Phobius"/>
    </source>
</evidence>
<keyword evidence="5" id="KW-0418">Kinase</keyword>
<reference evidence="8 9" key="1">
    <citation type="submission" date="2020-04" db="EMBL/GenBank/DDBJ databases">
        <title>Flammeovirga sp. SR4, a novel species isolated from seawater.</title>
        <authorList>
            <person name="Wang X."/>
        </authorList>
    </citation>
    <scope>NUCLEOTIDE SEQUENCE [LARGE SCALE GENOMIC DNA]</scope>
    <source>
        <strain evidence="8 9">ATCC 23126</strain>
    </source>
</reference>
<dbReference type="PRINTS" id="PR00344">
    <property type="entry name" value="BCTRLSENSOR"/>
</dbReference>
<dbReference type="Pfam" id="PF00512">
    <property type="entry name" value="HisKA"/>
    <property type="match status" value="1"/>
</dbReference>
<dbReference type="SMART" id="SM00388">
    <property type="entry name" value="HisKA"/>
    <property type="match status" value="1"/>
</dbReference>
<dbReference type="PROSITE" id="PS50109">
    <property type="entry name" value="HIS_KIN"/>
    <property type="match status" value="1"/>
</dbReference>
<proteinExistence type="predicted"/>
<keyword evidence="4" id="KW-0808">Transferase</keyword>
<feature type="transmembrane region" description="Helical" evidence="6">
    <location>
        <begin position="103"/>
        <end position="121"/>
    </location>
</feature>
<dbReference type="EC" id="2.7.13.3" evidence="2"/>
<feature type="domain" description="Histidine kinase" evidence="7">
    <location>
        <begin position="325"/>
        <end position="540"/>
    </location>
</feature>
<feature type="transmembrane region" description="Helical" evidence="6">
    <location>
        <begin position="65"/>
        <end position="91"/>
    </location>
</feature>
<dbReference type="PANTHER" id="PTHR43304">
    <property type="entry name" value="PHYTOCHROME-LIKE PROTEIN CPH1"/>
    <property type="match status" value="1"/>
</dbReference>
<feature type="transmembrane region" description="Helical" evidence="6">
    <location>
        <begin position="238"/>
        <end position="259"/>
    </location>
</feature>
<dbReference type="PANTHER" id="PTHR43304:SF1">
    <property type="entry name" value="PAC DOMAIN-CONTAINING PROTEIN"/>
    <property type="match status" value="1"/>
</dbReference>
<evidence type="ECO:0000256" key="2">
    <source>
        <dbReference type="ARBA" id="ARBA00012438"/>
    </source>
</evidence>
<evidence type="ECO:0000256" key="5">
    <source>
        <dbReference type="ARBA" id="ARBA00022777"/>
    </source>
</evidence>